<evidence type="ECO:0000256" key="2">
    <source>
        <dbReference type="ARBA" id="ARBA00022475"/>
    </source>
</evidence>
<proteinExistence type="predicted"/>
<feature type="transmembrane region" description="Helical" evidence="7">
    <location>
        <begin position="256"/>
        <end position="277"/>
    </location>
</feature>
<feature type="transmembrane region" description="Helical" evidence="7">
    <location>
        <begin position="46"/>
        <end position="68"/>
    </location>
</feature>
<evidence type="ECO:0000313" key="8">
    <source>
        <dbReference type="EMBL" id="MFB9733794.1"/>
    </source>
</evidence>
<evidence type="ECO:0000256" key="1">
    <source>
        <dbReference type="ARBA" id="ARBA00004651"/>
    </source>
</evidence>
<dbReference type="PANTHER" id="PTHR23513:SF6">
    <property type="entry name" value="MAJOR FACILITATOR SUPERFAMILY ASSOCIATED DOMAIN-CONTAINING PROTEIN"/>
    <property type="match status" value="1"/>
</dbReference>
<dbReference type="SUPFAM" id="SSF103473">
    <property type="entry name" value="MFS general substrate transporter"/>
    <property type="match status" value="1"/>
</dbReference>
<dbReference type="RefSeq" id="WP_385857803.1">
    <property type="nucleotide sequence ID" value="NZ_JBHMAR010000001.1"/>
</dbReference>
<feature type="transmembrane region" description="Helical" evidence="7">
    <location>
        <begin position="226"/>
        <end position="250"/>
    </location>
</feature>
<gene>
    <name evidence="8" type="ORF">ACFFRO_01285</name>
</gene>
<dbReference type="CDD" id="cd06173">
    <property type="entry name" value="MFS_MefA_like"/>
    <property type="match status" value="1"/>
</dbReference>
<dbReference type="EMBL" id="JBHMAR010000001">
    <property type="protein sequence ID" value="MFB9733794.1"/>
    <property type="molecule type" value="Genomic_DNA"/>
</dbReference>
<evidence type="ECO:0000256" key="5">
    <source>
        <dbReference type="ARBA" id="ARBA00023136"/>
    </source>
</evidence>
<feature type="region of interest" description="Disordered" evidence="6">
    <location>
        <begin position="406"/>
        <end position="464"/>
    </location>
</feature>
<keyword evidence="4 7" id="KW-1133">Transmembrane helix</keyword>
<dbReference type="PANTHER" id="PTHR23513">
    <property type="entry name" value="INTEGRAL MEMBRANE EFFLUX PROTEIN-RELATED"/>
    <property type="match status" value="1"/>
</dbReference>
<feature type="transmembrane region" description="Helical" evidence="7">
    <location>
        <begin position="103"/>
        <end position="127"/>
    </location>
</feature>
<comment type="caution">
    <text evidence="8">The sequence shown here is derived from an EMBL/GenBank/DDBJ whole genome shotgun (WGS) entry which is preliminary data.</text>
</comment>
<dbReference type="InterPro" id="IPR036259">
    <property type="entry name" value="MFS_trans_sf"/>
</dbReference>
<comment type="subcellular location">
    <subcellularLocation>
        <location evidence="1">Cell membrane</location>
        <topology evidence="1">Multi-pass membrane protein</topology>
    </subcellularLocation>
</comment>
<name>A0ABV5V7J0_9ACTN</name>
<evidence type="ECO:0000256" key="3">
    <source>
        <dbReference type="ARBA" id="ARBA00022692"/>
    </source>
</evidence>
<dbReference type="Proteomes" id="UP001589703">
    <property type="component" value="Unassembled WGS sequence"/>
</dbReference>
<evidence type="ECO:0000256" key="7">
    <source>
        <dbReference type="SAM" id="Phobius"/>
    </source>
</evidence>
<feature type="transmembrane region" description="Helical" evidence="7">
    <location>
        <begin position="12"/>
        <end position="40"/>
    </location>
</feature>
<protein>
    <submittedName>
        <fullName evidence="8">MFS transporter</fullName>
    </submittedName>
</protein>
<evidence type="ECO:0000256" key="6">
    <source>
        <dbReference type="SAM" id="MobiDB-lite"/>
    </source>
</evidence>
<dbReference type="Gene3D" id="1.20.1250.20">
    <property type="entry name" value="MFS general substrate transporter like domains"/>
    <property type="match status" value="1"/>
</dbReference>
<sequence length="464" mass="47578">MTGRSPGRAFRRLWAAYAVSAYGSGLGFGALPLTAVLVVHASPAQVSALSAAGPAAGALVAVPLAPWVERHRKRAVMIGMDVCRFAAMASIPVAHWLGRLGFAQLLAVSAVVAAARIAAGAASGAFLKILLPERDLVAANARLESTNWSSIAVGPPLGGAAAGAFGPVTTVFADALSYLLSALCLTAVRARGDVPAGQAPRTSAGTAGGISAGLRHLLGRPGLRSLWINNMLVSGLIMATEPLLAVLLLRDLGFPPWQYGLAFAAPCLGGLVGSRLARRTVARHGRRRVLRVAGTLRAVWLIGLAATPSGTAGLVTVIAVELAIIVHMSLYTPVLAAYRLEQTPRHLVARTLTAWSVGQQTAIAVLTALAGLLADATGPRTALTAAGLLALATPLLLPGRRRLAQAPVGRPERDARPAPAPGPSPRTSSTVPSWTGRGRVTPRPAAVPTPCVSSPWNSCGAVRA</sequence>
<dbReference type="InterPro" id="IPR011701">
    <property type="entry name" value="MFS"/>
</dbReference>
<dbReference type="Pfam" id="PF07690">
    <property type="entry name" value="MFS_1"/>
    <property type="match status" value="1"/>
</dbReference>
<keyword evidence="9" id="KW-1185">Reference proteome</keyword>
<evidence type="ECO:0000256" key="4">
    <source>
        <dbReference type="ARBA" id="ARBA00022989"/>
    </source>
</evidence>
<reference evidence="8 9" key="1">
    <citation type="submission" date="2024-09" db="EMBL/GenBank/DDBJ databases">
        <authorList>
            <person name="Sun Q."/>
            <person name="Mori K."/>
        </authorList>
    </citation>
    <scope>NUCLEOTIDE SEQUENCE [LARGE SCALE GENOMIC DNA]</scope>
    <source>
        <strain evidence="8 9">JCM 10918</strain>
    </source>
</reference>
<keyword evidence="2" id="KW-1003">Cell membrane</keyword>
<keyword evidence="5 7" id="KW-0472">Membrane</keyword>
<evidence type="ECO:0000313" key="9">
    <source>
        <dbReference type="Proteomes" id="UP001589703"/>
    </source>
</evidence>
<keyword evidence="3 7" id="KW-0812">Transmembrane</keyword>
<accession>A0ABV5V7J0</accession>
<organism evidence="8 9">
    <name type="scientific">Streptomyces thermocoprophilus</name>
    <dbReference type="NCBI Taxonomy" id="78356"/>
    <lineage>
        <taxon>Bacteria</taxon>
        <taxon>Bacillati</taxon>
        <taxon>Actinomycetota</taxon>
        <taxon>Actinomycetes</taxon>
        <taxon>Kitasatosporales</taxon>
        <taxon>Streptomycetaceae</taxon>
        <taxon>Streptomyces</taxon>
    </lineage>
</organism>